<name>A0A1H0I5F7_9BACT</name>
<dbReference type="STRING" id="645274.SAMN04487901_12329"/>
<dbReference type="Pfam" id="PF01475">
    <property type="entry name" value="FUR"/>
    <property type="match status" value="1"/>
</dbReference>
<dbReference type="Proteomes" id="UP000199134">
    <property type="component" value="Unassembled WGS sequence"/>
</dbReference>
<evidence type="ECO:0000313" key="11">
    <source>
        <dbReference type="Proteomes" id="UP000199134"/>
    </source>
</evidence>
<reference evidence="9 10" key="1">
    <citation type="submission" date="2016-10" db="EMBL/GenBank/DDBJ databases">
        <authorList>
            <person name="Varghese N."/>
            <person name="Submissions S."/>
        </authorList>
    </citation>
    <scope>NUCLEOTIDE SEQUENCE</scope>
    <source>
        <strain evidence="9">BP1-145</strain>
        <strain evidence="10">BP1-148</strain>
    </source>
</reference>
<comment type="cofactor">
    <cofactor evidence="7">
        <name>Zn(2+)</name>
        <dbReference type="ChEBI" id="CHEBI:29105"/>
    </cofactor>
    <text evidence="7">Binds 1 zinc ion per subunit.</text>
</comment>
<keyword evidence="4" id="KW-0805">Transcription regulation</keyword>
<reference evidence="8 11" key="2">
    <citation type="submission" date="2016-10" db="EMBL/GenBank/DDBJ databases">
        <authorList>
            <person name="de Groot N.N."/>
        </authorList>
    </citation>
    <scope>NUCLEOTIDE SEQUENCE [LARGE SCALE GENOMIC DNA]</scope>
    <source>
        <strain evidence="11">BP1-145</strain>
        <strain evidence="8">BP1-148</strain>
    </source>
</reference>
<dbReference type="SUPFAM" id="SSF46785">
    <property type="entry name" value="Winged helix' DNA-binding domain"/>
    <property type="match status" value="1"/>
</dbReference>
<dbReference type="InterPro" id="IPR036390">
    <property type="entry name" value="WH_DNA-bd_sf"/>
</dbReference>
<feature type="binding site" evidence="7">
    <location>
        <position position="102"/>
    </location>
    <ligand>
        <name>Zn(2+)</name>
        <dbReference type="ChEBI" id="CHEBI:29105"/>
    </ligand>
</feature>
<dbReference type="RefSeq" id="WP_091819166.1">
    <property type="nucleotide sequence ID" value="NZ_CP091790.1"/>
</dbReference>
<dbReference type="GO" id="GO:1900376">
    <property type="term" value="P:regulation of secondary metabolite biosynthetic process"/>
    <property type="evidence" value="ECO:0007669"/>
    <property type="project" value="TreeGrafter"/>
</dbReference>
<dbReference type="Gene3D" id="1.10.10.10">
    <property type="entry name" value="Winged helix-like DNA-binding domain superfamily/Winged helix DNA-binding domain"/>
    <property type="match status" value="1"/>
</dbReference>
<keyword evidence="3 7" id="KW-0862">Zinc</keyword>
<evidence type="ECO:0000313" key="8">
    <source>
        <dbReference type="EMBL" id="SDH34799.1"/>
    </source>
</evidence>
<feature type="binding site" evidence="7">
    <location>
        <position position="138"/>
    </location>
    <ligand>
        <name>Zn(2+)</name>
        <dbReference type="ChEBI" id="CHEBI:29105"/>
    </ligand>
</feature>
<comment type="similarity">
    <text evidence="1">Belongs to the Fur family.</text>
</comment>
<protein>
    <submittedName>
        <fullName evidence="9">Fur family transcriptional regulator, ferric uptake regulator</fullName>
    </submittedName>
</protein>
<evidence type="ECO:0000256" key="7">
    <source>
        <dbReference type="PIRSR" id="PIRSR602481-1"/>
    </source>
</evidence>
<dbReference type="GO" id="GO:0008270">
    <property type="term" value="F:zinc ion binding"/>
    <property type="evidence" value="ECO:0007669"/>
    <property type="project" value="TreeGrafter"/>
</dbReference>
<feature type="binding site" evidence="7">
    <location>
        <position position="135"/>
    </location>
    <ligand>
        <name>Zn(2+)</name>
        <dbReference type="ChEBI" id="CHEBI:29105"/>
    </ligand>
</feature>
<keyword evidence="7" id="KW-0479">Metal-binding</keyword>
<sequence length="140" mass="16052">MLNQQECEQLLLEHGIKPTANRIVIVKTLADAENPMSLTELEYKILSIDKSGVFRALTLFREHHLVHVIEDGGDGVRYELCRSHSDHEHDDDQHVHFYCERCHRTFCISDVPIPAVQLPQGYQLHSINYMAKGICPDCQS</sequence>
<keyword evidence="2" id="KW-0678">Repressor</keyword>
<dbReference type="AlphaFoldDB" id="A0A1H0I5F7"/>
<dbReference type="PANTHER" id="PTHR33202:SF22">
    <property type="entry name" value="HYDROGEN PEROXIDE SENSITIVE REPRESSOR"/>
    <property type="match status" value="1"/>
</dbReference>
<gene>
    <name evidence="9" type="ORF">SAMN04487900_11329</name>
    <name evidence="8" type="ORF">SAMN04487901_12329</name>
</gene>
<dbReference type="OrthoDB" id="594893at2"/>
<evidence type="ECO:0000256" key="6">
    <source>
        <dbReference type="ARBA" id="ARBA00023163"/>
    </source>
</evidence>
<evidence type="ECO:0000256" key="3">
    <source>
        <dbReference type="ARBA" id="ARBA00022833"/>
    </source>
</evidence>
<dbReference type="Proteomes" id="UP000198779">
    <property type="component" value="Unassembled WGS sequence"/>
</dbReference>
<dbReference type="GO" id="GO:0000976">
    <property type="term" value="F:transcription cis-regulatory region binding"/>
    <property type="evidence" value="ECO:0007669"/>
    <property type="project" value="TreeGrafter"/>
</dbReference>
<evidence type="ECO:0000256" key="1">
    <source>
        <dbReference type="ARBA" id="ARBA00007957"/>
    </source>
</evidence>
<dbReference type="Gene3D" id="3.30.1490.190">
    <property type="match status" value="1"/>
</dbReference>
<evidence type="ECO:0000256" key="4">
    <source>
        <dbReference type="ARBA" id="ARBA00023015"/>
    </source>
</evidence>
<evidence type="ECO:0000313" key="9">
    <source>
        <dbReference type="EMBL" id="SDO26646.1"/>
    </source>
</evidence>
<dbReference type="InterPro" id="IPR036388">
    <property type="entry name" value="WH-like_DNA-bd_sf"/>
</dbReference>
<evidence type="ECO:0000256" key="5">
    <source>
        <dbReference type="ARBA" id="ARBA00023125"/>
    </source>
</evidence>
<accession>A0A1H0I5F7</accession>
<evidence type="ECO:0000313" key="10">
    <source>
        <dbReference type="Proteomes" id="UP000198779"/>
    </source>
</evidence>
<dbReference type="EMBL" id="FNCQ01000023">
    <property type="protein sequence ID" value="SDH34799.1"/>
    <property type="molecule type" value="Genomic_DNA"/>
</dbReference>
<dbReference type="EMBL" id="FNIW01000013">
    <property type="protein sequence ID" value="SDO26646.1"/>
    <property type="molecule type" value="Genomic_DNA"/>
</dbReference>
<dbReference type="GO" id="GO:0003700">
    <property type="term" value="F:DNA-binding transcription factor activity"/>
    <property type="evidence" value="ECO:0007669"/>
    <property type="project" value="InterPro"/>
</dbReference>
<organism evidence="9 11">
    <name type="scientific">Prevotella communis</name>
    <dbReference type="NCBI Taxonomy" id="2913614"/>
    <lineage>
        <taxon>Bacteria</taxon>
        <taxon>Pseudomonadati</taxon>
        <taxon>Bacteroidota</taxon>
        <taxon>Bacteroidia</taxon>
        <taxon>Bacteroidales</taxon>
        <taxon>Prevotellaceae</taxon>
        <taxon>Prevotella</taxon>
    </lineage>
</organism>
<dbReference type="InterPro" id="IPR002481">
    <property type="entry name" value="FUR"/>
</dbReference>
<keyword evidence="6" id="KW-0804">Transcription</keyword>
<keyword evidence="10" id="KW-1185">Reference proteome</keyword>
<evidence type="ECO:0000256" key="2">
    <source>
        <dbReference type="ARBA" id="ARBA00022491"/>
    </source>
</evidence>
<dbReference type="PANTHER" id="PTHR33202">
    <property type="entry name" value="ZINC UPTAKE REGULATION PROTEIN"/>
    <property type="match status" value="1"/>
</dbReference>
<accession>A0A1G8BNN5</accession>
<dbReference type="GO" id="GO:0045892">
    <property type="term" value="P:negative regulation of DNA-templated transcription"/>
    <property type="evidence" value="ECO:0007669"/>
    <property type="project" value="TreeGrafter"/>
</dbReference>
<keyword evidence="5" id="KW-0238">DNA-binding</keyword>
<feature type="binding site" evidence="7">
    <location>
        <position position="99"/>
    </location>
    <ligand>
        <name>Zn(2+)</name>
        <dbReference type="ChEBI" id="CHEBI:29105"/>
    </ligand>
</feature>
<proteinExistence type="inferred from homology"/>
<dbReference type="InterPro" id="IPR043135">
    <property type="entry name" value="Fur_C"/>
</dbReference>